<evidence type="ECO:0000313" key="5">
    <source>
        <dbReference type="Proteomes" id="UP001159428"/>
    </source>
</evidence>
<evidence type="ECO:0000256" key="2">
    <source>
        <dbReference type="ARBA" id="ARBA00023157"/>
    </source>
</evidence>
<keyword evidence="5" id="KW-1185">Reference proteome</keyword>
<dbReference type="AlphaFoldDB" id="A0AAU9XLM5"/>
<protein>
    <submittedName>
        <fullName evidence="4">Uncharacterized protein</fullName>
    </submittedName>
</protein>
<feature type="signal peptide" evidence="3">
    <location>
        <begin position="1"/>
        <end position="21"/>
    </location>
</feature>
<keyword evidence="1 3" id="KW-0732">Signal</keyword>
<gene>
    <name evidence="4" type="ORF">PMEA_00024363</name>
</gene>
<dbReference type="SUPFAM" id="SSF57302">
    <property type="entry name" value="Snake toxin-like"/>
    <property type="match status" value="2"/>
</dbReference>
<dbReference type="PANTHER" id="PTHR10036:SF24">
    <property type="entry name" value="CD59 GLYCOPROTEIN"/>
    <property type="match status" value="1"/>
</dbReference>
<evidence type="ECO:0000256" key="3">
    <source>
        <dbReference type="SAM" id="SignalP"/>
    </source>
</evidence>
<name>A0AAU9XLM5_9CNID</name>
<dbReference type="Proteomes" id="UP001159428">
    <property type="component" value="Unassembled WGS sequence"/>
</dbReference>
<comment type="caution">
    <text evidence="4">The sequence shown here is derived from an EMBL/GenBank/DDBJ whole genome shotgun (WGS) entry which is preliminary data.</text>
</comment>
<proteinExistence type="predicted"/>
<accession>A0AAU9XLM5</accession>
<dbReference type="EMBL" id="CALNXJ010000046">
    <property type="protein sequence ID" value="CAH3149532.1"/>
    <property type="molecule type" value="Genomic_DNA"/>
</dbReference>
<reference evidence="4 5" key="1">
    <citation type="submission" date="2022-05" db="EMBL/GenBank/DDBJ databases">
        <authorList>
            <consortium name="Genoscope - CEA"/>
            <person name="William W."/>
        </authorList>
    </citation>
    <scope>NUCLEOTIDE SEQUENCE [LARGE SCALE GENOMIC DNA]</scope>
</reference>
<organism evidence="4 5">
    <name type="scientific">Pocillopora meandrina</name>
    <dbReference type="NCBI Taxonomy" id="46732"/>
    <lineage>
        <taxon>Eukaryota</taxon>
        <taxon>Metazoa</taxon>
        <taxon>Cnidaria</taxon>
        <taxon>Anthozoa</taxon>
        <taxon>Hexacorallia</taxon>
        <taxon>Scleractinia</taxon>
        <taxon>Astrocoeniina</taxon>
        <taxon>Pocilloporidae</taxon>
        <taxon>Pocillopora</taxon>
    </lineage>
</organism>
<feature type="chain" id="PRO_5043796175" evidence="3">
    <location>
        <begin position="22"/>
        <end position="261"/>
    </location>
</feature>
<dbReference type="PANTHER" id="PTHR10036">
    <property type="entry name" value="CD59 GLYCOPROTEIN"/>
    <property type="match status" value="1"/>
</dbReference>
<dbReference type="CDD" id="cd00117">
    <property type="entry name" value="TFP"/>
    <property type="match status" value="2"/>
</dbReference>
<keyword evidence="2" id="KW-1015">Disulfide bond</keyword>
<dbReference type="PROSITE" id="PS51257">
    <property type="entry name" value="PROKAR_LIPOPROTEIN"/>
    <property type="match status" value="1"/>
</dbReference>
<sequence>MAARKFVGLLIIISCITIGSCLQCYSCVREGNPDAGGFCKFPSSSELGENTIVNCSEGQNRCMITKMIQDNNEVTLFKRECAKEGDCSNSCTDPDEQMKDVVCDSCCEEDFCNKGEGPVPEAAKKSGASRIAVIRGLYTIAGSLSCLFENDAGKFCKSLSSGLGHNAIKNCSANENSCRIDKIIQQDKKITFFKRECAKAEDCTNTCSDPDGTNGTIICDMCCEENLCNKGEGPTAESGALKIAVMSSCYTIGVFFVWFLL</sequence>
<evidence type="ECO:0000313" key="4">
    <source>
        <dbReference type="EMBL" id="CAH3149532.1"/>
    </source>
</evidence>
<dbReference type="InterPro" id="IPR045860">
    <property type="entry name" value="Snake_toxin-like_sf"/>
</dbReference>
<evidence type="ECO:0000256" key="1">
    <source>
        <dbReference type="ARBA" id="ARBA00022729"/>
    </source>
</evidence>